<dbReference type="InterPro" id="IPR016171">
    <property type="entry name" value="Vanillyl_alc_oxidase_C-sub2"/>
</dbReference>
<feature type="domain" description="FAD-binding PCMH-type" evidence="5">
    <location>
        <begin position="36"/>
        <end position="216"/>
    </location>
</feature>
<evidence type="ECO:0000259" key="5">
    <source>
        <dbReference type="PROSITE" id="PS51387"/>
    </source>
</evidence>
<dbReference type="InterPro" id="IPR016169">
    <property type="entry name" value="FAD-bd_PCMH_sub2"/>
</dbReference>
<dbReference type="EMBL" id="AP024355">
    <property type="protein sequence ID" value="BCR04444.1"/>
    <property type="molecule type" value="Genomic_DNA"/>
</dbReference>
<dbReference type="InterPro" id="IPR051914">
    <property type="entry name" value="FAD-linked_OxidoTrans_Type4"/>
</dbReference>
<sequence>MIAKSVLEKFKGIVGEQNYWDSPADLALYSFDSSVEKPAQPEVVVRPESTEQVAQICKLCNDNSIPLVTRGSGTNLAGGTIPVTGGCVLLMTKLNKILEINVKDMYAVVQAGVITADFAAAVLEKGLFYPPDPGSQKMSTLGGNVAENAGGLRGLKYGVTKDYVMGVTFCDMEGNIVKGGGKTVKLCTGYNLTGLMCQSEGTLGVMTEFVLKLVPPPKASKAMLVSFDSIMDAGNTVSGIITNHVLPCTLELMDNFTIKTVEEATGAGLPVDAAALLLIEVDGHPAQVEDDYQTVLKVCRENNGAVKVANTSEEKEKLWEGRRKSLSSLARLRPTLVLEDATVPRTKIPDILVALEEIRQKYNVTIGTFGHAGDGNLHPTFLCDKRDVEEMARVHKAVDELFAAALRLDGTCSGEHGIGIAKAKYMVDEVGEGTINYMKQIKKGIDAKNLLNPTKMGL</sequence>
<comment type="cofactor">
    <cofactor evidence="1">
        <name>FAD</name>
        <dbReference type="ChEBI" id="CHEBI:57692"/>
    </cofactor>
</comment>
<keyword evidence="4" id="KW-0560">Oxidoreductase</keyword>
<dbReference type="Pfam" id="PF02913">
    <property type="entry name" value="FAD-oxidase_C"/>
    <property type="match status" value="1"/>
</dbReference>
<gene>
    <name evidence="6" type="primary">glcD</name>
    <name evidence="6" type="ORF">DESUT3_15130</name>
</gene>
<evidence type="ECO:0000313" key="6">
    <source>
        <dbReference type="EMBL" id="BCR04444.1"/>
    </source>
</evidence>
<dbReference type="InterPro" id="IPR004113">
    <property type="entry name" value="FAD-bd_oxidored_4_C"/>
</dbReference>
<name>A0ABN6DZ23_9BACT</name>
<evidence type="ECO:0000256" key="3">
    <source>
        <dbReference type="ARBA" id="ARBA00022827"/>
    </source>
</evidence>
<protein>
    <submittedName>
        <fullName evidence="6">FAD-binding protein</fullName>
    </submittedName>
</protein>
<reference evidence="6 7" key="2">
    <citation type="journal article" date="2021" name="Int. J. Syst. Evol. Microbiol.">
        <title>Isolation and Polyphasic Characterization of Desulfuromonas versatilis sp. Nov., an Electrogenic Bacteria Capable of Versatile Metabolism Isolated from a Graphene Oxide-Reducing Enrichment Culture.</title>
        <authorList>
            <person name="Xie L."/>
            <person name="Yoshida N."/>
            <person name="Ishii S."/>
            <person name="Meng L."/>
        </authorList>
    </citation>
    <scope>NUCLEOTIDE SEQUENCE [LARGE SCALE GENOMIC DNA]</scope>
    <source>
        <strain evidence="6 7">NIT-T3</strain>
    </source>
</reference>
<dbReference type="Proteomes" id="UP001319827">
    <property type="component" value="Chromosome"/>
</dbReference>
<dbReference type="Gene3D" id="1.10.45.10">
    <property type="entry name" value="Vanillyl-alcohol Oxidase, Chain A, domain 4"/>
    <property type="match status" value="1"/>
</dbReference>
<dbReference type="InterPro" id="IPR006094">
    <property type="entry name" value="Oxid_FAD_bind_N"/>
</dbReference>
<evidence type="ECO:0000313" key="7">
    <source>
        <dbReference type="Proteomes" id="UP001319827"/>
    </source>
</evidence>
<dbReference type="Pfam" id="PF01565">
    <property type="entry name" value="FAD_binding_4"/>
    <property type="match status" value="1"/>
</dbReference>
<keyword evidence="3" id="KW-0274">FAD</keyword>
<dbReference type="Gene3D" id="3.30.465.10">
    <property type="match status" value="1"/>
</dbReference>
<dbReference type="InterPro" id="IPR016164">
    <property type="entry name" value="FAD-linked_Oxase-like_C"/>
</dbReference>
<keyword evidence="2" id="KW-0285">Flavoprotein</keyword>
<evidence type="ECO:0000256" key="2">
    <source>
        <dbReference type="ARBA" id="ARBA00022630"/>
    </source>
</evidence>
<organism evidence="6 7">
    <name type="scientific">Desulfuromonas versatilis</name>
    <dbReference type="NCBI Taxonomy" id="2802975"/>
    <lineage>
        <taxon>Bacteria</taxon>
        <taxon>Pseudomonadati</taxon>
        <taxon>Thermodesulfobacteriota</taxon>
        <taxon>Desulfuromonadia</taxon>
        <taxon>Desulfuromonadales</taxon>
        <taxon>Desulfuromonadaceae</taxon>
        <taxon>Desulfuromonas</taxon>
    </lineage>
</organism>
<dbReference type="SUPFAM" id="SSF55103">
    <property type="entry name" value="FAD-linked oxidases, C-terminal domain"/>
    <property type="match status" value="1"/>
</dbReference>
<accession>A0ABN6DZ23</accession>
<dbReference type="SUPFAM" id="SSF56176">
    <property type="entry name" value="FAD-binding/transporter-associated domain-like"/>
    <property type="match status" value="1"/>
</dbReference>
<dbReference type="InterPro" id="IPR036318">
    <property type="entry name" value="FAD-bd_PCMH-like_sf"/>
</dbReference>
<dbReference type="PANTHER" id="PTHR42934:SF2">
    <property type="entry name" value="GLYCOLATE OXIDASE SUBUNIT GLCD"/>
    <property type="match status" value="1"/>
</dbReference>
<dbReference type="Gene3D" id="3.30.70.2740">
    <property type="match status" value="1"/>
</dbReference>
<dbReference type="PROSITE" id="PS51387">
    <property type="entry name" value="FAD_PCMH"/>
    <property type="match status" value="1"/>
</dbReference>
<dbReference type="PANTHER" id="PTHR42934">
    <property type="entry name" value="GLYCOLATE OXIDASE SUBUNIT GLCD"/>
    <property type="match status" value="1"/>
</dbReference>
<proteinExistence type="predicted"/>
<keyword evidence="7" id="KW-1185">Reference proteome</keyword>
<reference evidence="6 7" key="1">
    <citation type="journal article" date="2016" name="C (Basel)">
        <title>Selective Growth of and Electricity Production by Marine Exoelectrogenic Bacteria in Self-Aggregated Hydrogel of Microbially Reduced Graphene Oxide.</title>
        <authorList>
            <person name="Yoshida N."/>
            <person name="Goto Y."/>
            <person name="Miyata Y."/>
        </authorList>
    </citation>
    <scope>NUCLEOTIDE SEQUENCE [LARGE SCALE GENOMIC DNA]</scope>
    <source>
        <strain evidence="6 7">NIT-T3</strain>
    </source>
</reference>
<evidence type="ECO:0000256" key="4">
    <source>
        <dbReference type="ARBA" id="ARBA00023002"/>
    </source>
</evidence>
<dbReference type="RefSeq" id="WP_221251902.1">
    <property type="nucleotide sequence ID" value="NZ_AP024355.1"/>
</dbReference>
<evidence type="ECO:0000256" key="1">
    <source>
        <dbReference type="ARBA" id="ARBA00001974"/>
    </source>
</evidence>
<dbReference type="InterPro" id="IPR016166">
    <property type="entry name" value="FAD-bd_PCMH"/>
</dbReference>